<protein>
    <recommendedName>
        <fullName evidence="3">Lipoprotein</fullName>
    </recommendedName>
</protein>
<name>A0ABR7WL24_9SPHI</name>
<evidence type="ECO:0008006" key="3">
    <source>
        <dbReference type="Google" id="ProtNLM"/>
    </source>
</evidence>
<evidence type="ECO:0000313" key="2">
    <source>
        <dbReference type="Proteomes" id="UP000606600"/>
    </source>
</evidence>
<dbReference type="EMBL" id="JACWMY010000002">
    <property type="protein sequence ID" value="MBD1363005.1"/>
    <property type="molecule type" value="Genomic_DNA"/>
</dbReference>
<accession>A0ABR7WL24</accession>
<gene>
    <name evidence="1" type="ORF">IDJ77_04205</name>
</gene>
<comment type="caution">
    <text evidence="1">The sequence shown here is derived from an EMBL/GenBank/DDBJ whole genome shotgun (WGS) entry which is preliminary data.</text>
</comment>
<dbReference type="RefSeq" id="WP_191187680.1">
    <property type="nucleotide sequence ID" value="NZ_JACWMY010000002.1"/>
</dbReference>
<proteinExistence type="predicted"/>
<organism evidence="1 2">
    <name type="scientific">Mucilaginibacter pankratovii</name>
    <dbReference type="NCBI Taxonomy" id="2772110"/>
    <lineage>
        <taxon>Bacteria</taxon>
        <taxon>Pseudomonadati</taxon>
        <taxon>Bacteroidota</taxon>
        <taxon>Sphingobacteriia</taxon>
        <taxon>Sphingobacteriales</taxon>
        <taxon>Sphingobacteriaceae</taxon>
        <taxon>Mucilaginibacter</taxon>
    </lineage>
</organism>
<reference evidence="1 2" key="1">
    <citation type="submission" date="2020-09" db="EMBL/GenBank/DDBJ databases">
        <title>Novel species of Mucilaginibacter isolated from a glacier on the Tibetan Plateau.</title>
        <authorList>
            <person name="Liu Q."/>
            <person name="Xin Y.-H."/>
        </authorList>
    </citation>
    <scope>NUCLEOTIDE SEQUENCE [LARGE SCALE GENOMIC DNA]</scope>
    <source>
        <strain evidence="1 2">ZT4R22</strain>
    </source>
</reference>
<sequence>MKNKLTIIALVAICVLGACKKEGNDTNGSGAPITDETGAKALFSKMNSLWTNTLGPALSGTNQTYTNKVLNGTSGTATVSGSYSVTRASSSSSSLNTSTADVIITFKDYESDGLHINGTIRFFDYSNVRTACSSSGCATSSHSSLSYRSHDGSNNSFGQANVRFAYNGKSYQDAVLMSIGKSDNFRWSIEVTNSNNQTISTSY</sequence>
<keyword evidence="2" id="KW-1185">Reference proteome</keyword>
<evidence type="ECO:0000313" key="1">
    <source>
        <dbReference type="EMBL" id="MBD1363005.1"/>
    </source>
</evidence>
<dbReference type="PROSITE" id="PS51257">
    <property type="entry name" value="PROKAR_LIPOPROTEIN"/>
    <property type="match status" value="1"/>
</dbReference>
<dbReference type="Proteomes" id="UP000606600">
    <property type="component" value="Unassembled WGS sequence"/>
</dbReference>